<feature type="region of interest" description="Disordered" evidence="5">
    <location>
        <begin position="503"/>
        <end position="574"/>
    </location>
</feature>
<evidence type="ECO:0000256" key="5">
    <source>
        <dbReference type="SAM" id="MobiDB-lite"/>
    </source>
</evidence>
<organism evidence="8 9">
    <name type="scientific">Cellulomonas marina</name>
    <dbReference type="NCBI Taxonomy" id="988821"/>
    <lineage>
        <taxon>Bacteria</taxon>
        <taxon>Bacillati</taxon>
        <taxon>Actinomycetota</taxon>
        <taxon>Actinomycetes</taxon>
        <taxon>Micrococcales</taxon>
        <taxon>Cellulomonadaceae</taxon>
        <taxon>Cellulomonas</taxon>
    </lineage>
</organism>
<dbReference type="PANTHER" id="PTHR43519">
    <property type="entry name" value="ATP-DEPENDENT RNA HELICASE HRPB"/>
    <property type="match status" value="1"/>
</dbReference>
<dbReference type="Gene3D" id="1.20.120.1080">
    <property type="match status" value="1"/>
</dbReference>
<feature type="compositionally biased region" description="Polar residues" evidence="5">
    <location>
        <begin position="528"/>
        <end position="574"/>
    </location>
</feature>
<sequence>MLPVAAGLGAVVDAVRSHGTAVAQAPPGSGKTTLVPPALAVALGGRVLVTQPRRIAARAAARRLAELVGEPVGSTAGYTVRDDRRVGPATRVEVVTTGVLLRRLQRDPELPGVAAVVLDEVHERHLDGDLALALLVDVRAHLRPDLALVAMSATVEAARTAAVLGAAGGPAPVVTVPGALHPVEEVWAPPPPRVVALDERGVTAGFLDHVAATAVLACSGATGDVLVFVPGAAEVDAVVDRVRARAGDGGAAVDVRPLHGRLSVADQDLALRPGPRRRVVVATAVAESSLTVPGVRVVVDGGLERRPRTDHARGLAGLVTVGVSRAGADQRAGRAGREGPGVVHRCWTPGEHARRPAHPEPEIRTADLVGFLLEAACWGAPRAAGLALLDEPPAGAVAAAEAVLHGIGAVDAAGVVTDRGRAVAEVPADSRVARALLDAVGELGPRRAAEVAALLSDEVRAPDGDLVAALRSLRRGGPAAASWRRRAEGLQRAVRARTSSTIGAVIGTGGPPGPGAAATGTPVPGTSVPGTSVPGTSVPGTSVPGTSVPGTSVPGTSVPGTSVPGTSVPGTSVPGTSVPCTRVLGDDAAVALVVALAHPDRIARRREDGNAYLLASGTGAVLPPASALQGSPWLAVAEAVWTPGRRDALVRSAVPTDAATALLAAAPLLVEEDVVAWVGGRVVAHRVQRLGAIELRGERLPRPDPERVRAAVRDGLARSGLGVLRWGEGATALRRRLDLLHRHLGAPWPPVDDAALTADLDRWLGPDLGRVRTGEDLARIDVAAALRRLLPWPEAARLDELAPERVTVPSGSSVRVDYAADPPALPVRLQETFGWRTAPRVVDGRVPLVLHLLSPAGRPAAVTADLESFWRSGYAQVRGELRRRYPRHAWPEDPTTAAPVRGVQRRR</sequence>
<dbReference type="STRING" id="988821.SAMN05421867_105153"/>
<protein>
    <submittedName>
        <fullName evidence="8">ATP-dependent helicase HrpB</fullName>
    </submittedName>
</protein>
<dbReference type="Gene3D" id="3.40.50.300">
    <property type="entry name" value="P-loop containing nucleotide triphosphate hydrolases"/>
    <property type="match status" value="2"/>
</dbReference>
<dbReference type="InterPro" id="IPR001650">
    <property type="entry name" value="Helicase_C-like"/>
</dbReference>
<dbReference type="Proteomes" id="UP000199012">
    <property type="component" value="Unassembled WGS sequence"/>
</dbReference>
<feature type="domain" description="Helicase ATP-binding" evidence="6">
    <location>
        <begin position="12"/>
        <end position="173"/>
    </location>
</feature>
<evidence type="ECO:0000256" key="4">
    <source>
        <dbReference type="ARBA" id="ARBA00022840"/>
    </source>
</evidence>
<keyword evidence="2" id="KW-0378">Hydrolase</keyword>
<evidence type="ECO:0000259" key="7">
    <source>
        <dbReference type="PROSITE" id="PS51194"/>
    </source>
</evidence>
<keyword evidence="1" id="KW-0547">Nucleotide-binding</keyword>
<evidence type="ECO:0000256" key="2">
    <source>
        <dbReference type="ARBA" id="ARBA00022801"/>
    </source>
</evidence>
<dbReference type="PROSITE" id="PS00690">
    <property type="entry name" value="DEAH_ATP_HELICASE"/>
    <property type="match status" value="1"/>
</dbReference>
<dbReference type="GO" id="GO:0016787">
    <property type="term" value="F:hydrolase activity"/>
    <property type="evidence" value="ECO:0007669"/>
    <property type="project" value="UniProtKB-KW"/>
</dbReference>
<dbReference type="GO" id="GO:0003676">
    <property type="term" value="F:nucleic acid binding"/>
    <property type="evidence" value="ECO:0007669"/>
    <property type="project" value="InterPro"/>
</dbReference>
<evidence type="ECO:0000259" key="6">
    <source>
        <dbReference type="PROSITE" id="PS51192"/>
    </source>
</evidence>
<dbReference type="InterPro" id="IPR014001">
    <property type="entry name" value="Helicase_ATP-bd"/>
</dbReference>
<dbReference type="SMART" id="SM00847">
    <property type="entry name" value="HA2"/>
    <property type="match status" value="1"/>
</dbReference>
<dbReference type="InterPro" id="IPR011545">
    <property type="entry name" value="DEAD/DEAH_box_helicase_dom"/>
</dbReference>
<dbReference type="SMART" id="SM00487">
    <property type="entry name" value="DEXDc"/>
    <property type="match status" value="1"/>
</dbReference>
<dbReference type="PANTHER" id="PTHR43519:SF1">
    <property type="entry name" value="ATP-DEPENDENT RNA HELICASE HRPB"/>
    <property type="match status" value="1"/>
</dbReference>
<dbReference type="InterPro" id="IPR007502">
    <property type="entry name" value="Helicase-assoc_dom"/>
</dbReference>
<dbReference type="PROSITE" id="PS51194">
    <property type="entry name" value="HELICASE_CTER"/>
    <property type="match status" value="1"/>
</dbReference>
<proteinExistence type="predicted"/>
<name>A0A1I0XPZ3_9CELL</name>
<evidence type="ECO:0000256" key="1">
    <source>
        <dbReference type="ARBA" id="ARBA00022741"/>
    </source>
</evidence>
<dbReference type="GO" id="GO:0005524">
    <property type="term" value="F:ATP binding"/>
    <property type="evidence" value="ECO:0007669"/>
    <property type="project" value="UniProtKB-KW"/>
</dbReference>
<dbReference type="PROSITE" id="PS51192">
    <property type="entry name" value="HELICASE_ATP_BIND_1"/>
    <property type="match status" value="1"/>
</dbReference>
<feature type="domain" description="Helicase C-terminal" evidence="7">
    <location>
        <begin position="210"/>
        <end position="379"/>
    </location>
</feature>
<evidence type="ECO:0000313" key="9">
    <source>
        <dbReference type="Proteomes" id="UP000199012"/>
    </source>
</evidence>
<evidence type="ECO:0000256" key="3">
    <source>
        <dbReference type="ARBA" id="ARBA00022806"/>
    </source>
</evidence>
<dbReference type="SUPFAM" id="SSF52540">
    <property type="entry name" value="P-loop containing nucleoside triphosphate hydrolases"/>
    <property type="match status" value="1"/>
</dbReference>
<dbReference type="Pfam" id="PF00270">
    <property type="entry name" value="DEAD"/>
    <property type="match status" value="1"/>
</dbReference>
<dbReference type="Pfam" id="PF08482">
    <property type="entry name" value="HrpB_C"/>
    <property type="match status" value="1"/>
</dbReference>
<dbReference type="CDD" id="cd18791">
    <property type="entry name" value="SF2_C_RHA"/>
    <property type="match status" value="1"/>
</dbReference>
<dbReference type="AlphaFoldDB" id="A0A1I0XPZ3"/>
<accession>A0A1I0XPZ3</accession>
<dbReference type="EMBL" id="FOKA01000005">
    <property type="protein sequence ID" value="SFB02023.1"/>
    <property type="molecule type" value="Genomic_DNA"/>
</dbReference>
<dbReference type="InterPro" id="IPR002464">
    <property type="entry name" value="DNA/RNA_helicase_DEAH_CS"/>
</dbReference>
<keyword evidence="9" id="KW-1185">Reference proteome</keyword>
<keyword evidence="4" id="KW-0067">ATP-binding</keyword>
<feature type="compositionally biased region" description="Low complexity" evidence="5">
    <location>
        <begin position="515"/>
        <end position="526"/>
    </location>
</feature>
<dbReference type="GO" id="GO:0004386">
    <property type="term" value="F:helicase activity"/>
    <property type="evidence" value="ECO:0007669"/>
    <property type="project" value="UniProtKB-KW"/>
</dbReference>
<dbReference type="SMART" id="SM00490">
    <property type="entry name" value="HELICc"/>
    <property type="match status" value="1"/>
</dbReference>
<evidence type="ECO:0000313" key="8">
    <source>
        <dbReference type="EMBL" id="SFB02023.1"/>
    </source>
</evidence>
<gene>
    <name evidence="8" type="ORF">SAMN05421867_105153</name>
</gene>
<reference evidence="8 9" key="1">
    <citation type="submission" date="2016-10" db="EMBL/GenBank/DDBJ databases">
        <authorList>
            <person name="de Groot N.N."/>
        </authorList>
    </citation>
    <scope>NUCLEOTIDE SEQUENCE [LARGE SCALE GENOMIC DNA]</scope>
    <source>
        <strain evidence="8 9">CGMCC 4.6945</strain>
    </source>
</reference>
<dbReference type="InterPro" id="IPR027417">
    <property type="entry name" value="P-loop_NTPase"/>
</dbReference>
<keyword evidence="3 8" id="KW-0347">Helicase</keyword>
<dbReference type="InterPro" id="IPR013689">
    <property type="entry name" value="RNA_helicase_ATP-dep_HrpB_C"/>
</dbReference>
<dbReference type="Pfam" id="PF00271">
    <property type="entry name" value="Helicase_C"/>
    <property type="match status" value="1"/>
</dbReference>